<keyword evidence="1 4" id="KW-0808">Transferase</keyword>
<evidence type="ECO:0000313" key="5">
    <source>
        <dbReference type="Proteomes" id="UP000244523"/>
    </source>
</evidence>
<dbReference type="CDD" id="cd04301">
    <property type="entry name" value="NAT_SF"/>
    <property type="match status" value="1"/>
</dbReference>
<dbReference type="PANTHER" id="PTHR43877">
    <property type="entry name" value="AMINOALKYLPHOSPHONATE N-ACETYLTRANSFERASE-RELATED-RELATED"/>
    <property type="match status" value="1"/>
</dbReference>
<name>A0A2T6KAC6_9RHOB</name>
<evidence type="ECO:0000256" key="1">
    <source>
        <dbReference type="ARBA" id="ARBA00022679"/>
    </source>
</evidence>
<dbReference type="EMBL" id="QBUD01000012">
    <property type="protein sequence ID" value="PUB11769.1"/>
    <property type="molecule type" value="Genomic_DNA"/>
</dbReference>
<feature type="domain" description="N-acetyltransferase" evidence="3">
    <location>
        <begin position="1"/>
        <end position="163"/>
    </location>
</feature>
<dbReference type="RefSeq" id="WP_108387570.1">
    <property type="nucleotide sequence ID" value="NZ_QBUD01000012.1"/>
</dbReference>
<accession>A0A2T6KAC6</accession>
<evidence type="ECO:0000259" key="3">
    <source>
        <dbReference type="PROSITE" id="PS51186"/>
    </source>
</evidence>
<comment type="caution">
    <text evidence="4">The sequence shown here is derived from an EMBL/GenBank/DDBJ whole genome shotgun (WGS) entry which is preliminary data.</text>
</comment>
<proteinExistence type="predicted"/>
<dbReference type="PROSITE" id="PS51186">
    <property type="entry name" value="GNAT"/>
    <property type="match status" value="1"/>
</dbReference>
<dbReference type="GO" id="GO:0016747">
    <property type="term" value="F:acyltransferase activity, transferring groups other than amino-acyl groups"/>
    <property type="evidence" value="ECO:0007669"/>
    <property type="project" value="InterPro"/>
</dbReference>
<protein>
    <submittedName>
        <fullName evidence="4">L-amino acid N-acyltransferase YncA</fullName>
    </submittedName>
</protein>
<keyword evidence="2 4" id="KW-0012">Acyltransferase</keyword>
<organism evidence="4 5">
    <name type="scientific">Yoonia sediminilitoris</name>
    <dbReference type="NCBI Taxonomy" id="1286148"/>
    <lineage>
        <taxon>Bacteria</taxon>
        <taxon>Pseudomonadati</taxon>
        <taxon>Pseudomonadota</taxon>
        <taxon>Alphaproteobacteria</taxon>
        <taxon>Rhodobacterales</taxon>
        <taxon>Paracoccaceae</taxon>
        <taxon>Yoonia</taxon>
    </lineage>
</organism>
<dbReference type="OrthoDB" id="5997585at2"/>
<dbReference type="InterPro" id="IPR050832">
    <property type="entry name" value="Bact_Acetyltransf"/>
</dbReference>
<dbReference type="Proteomes" id="UP000244523">
    <property type="component" value="Unassembled WGS sequence"/>
</dbReference>
<keyword evidence="5" id="KW-1185">Reference proteome</keyword>
<evidence type="ECO:0000256" key="2">
    <source>
        <dbReference type="ARBA" id="ARBA00023315"/>
    </source>
</evidence>
<dbReference type="InterPro" id="IPR000182">
    <property type="entry name" value="GNAT_dom"/>
</dbReference>
<dbReference type="InterPro" id="IPR016181">
    <property type="entry name" value="Acyl_CoA_acyltransferase"/>
</dbReference>
<reference evidence="4 5" key="1">
    <citation type="submission" date="2018-04" db="EMBL/GenBank/DDBJ databases">
        <title>Genomic Encyclopedia of Archaeal and Bacterial Type Strains, Phase II (KMG-II): from individual species to whole genera.</title>
        <authorList>
            <person name="Goeker M."/>
        </authorList>
    </citation>
    <scope>NUCLEOTIDE SEQUENCE [LARGE SCALE GENOMIC DNA]</scope>
    <source>
        <strain evidence="4 5">DSM 29955</strain>
    </source>
</reference>
<gene>
    <name evidence="4" type="ORF">C8N45_11212</name>
</gene>
<dbReference type="AlphaFoldDB" id="A0A2T6KAC6"/>
<dbReference type="SUPFAM" id="SSF55729">
    <property type="entry name" value="Acyl-CoA N-acyltransferases (Nat)"/>
    <property type="match status" value="1"/>
</dbReference>
<dbReference type="Pfam" id="PF00583">
    <property type="entry name" value="Acetyltransf_1"/>
    <property type="match status" value="1"/>
</dbReference>
<dbReference type="Gene3D" id="3.40.630.30">
    <property type="match status" value="1"/>
</dbReference>
<evidence type="ECO:0000313" key="4">
    <source>
        <dbReference type="EMBL" id="PUB11769.1"/>
    </source>
</evidence>
<sequence length="163" mass="17130">MIVRPATAADAQAMVDVINPIIAQGGTTAYQTPYDAAGMLAKHIAPAAGVSCMVAEHAGKVIGFQSLFWPTDPSDTFPDGWAIIASFVAVEAAGKGAGQHLFAATKVAAQKAGVKVIDATIRADNTPGLRYYSGVGFEDYDRLIGVPLQDGTRVDRVRKRLNV</sequence>